<dbReference type="PANTHER" id="PTHR37016">
    <property type="match status" value="1"/>
</dbReference>
<dbReference type="SUPFAM" id="SSF55486">
    <property type="entry name" value="Metalloproteases ('zincins'), catalytic domain"/>
    <property type="match status" value="1"/>
</dbReference>
<dbReference type="InterPro" id="IPR050414">
    <property type="entry name" value="Fungal_M35_metalloproteases"/>
</dbReference>
<accession>A0A5C3Q8G4</accession>
<keyword evidence="5" id="KW-0378">Hydrolase</keyword>
<name>A0A5C3Q8G4_9AGAR</name>
<evidence type="ECO:0000256" key="7">
    <source>
        <dbReference type="ARBA" id="ARBA00023049"/>
    </source>
</evidence>
<evidence type="ECO:0000256" key="5">
    <source>
        <dbReference type="ARBA" id="ARBA00022801"/>
    </source>
</evidence>
<evidence type="ECO:0000313" key="10">
    <source>
        <dbReference type="EMBL" id="TFK97349.1"/>
    </source>
</evidence>
<dbReference type="Gene3D" id="2.60.40.2970">
    <property type="match status" value="1"/>
</dbReference>
<evidence type="ECO:0000256" key="4">
    <source>
        <dbReference type="ARBA" id="ARBA00022723"/>
    </source>
</evidence>
<comment type="cofactor">
    <cofactor evidence="1">
        <name>Zn(2+)</name>
        <dbReference type="ChEBI" id="CHEBI:29105"/>
    </cofactor>
</comment>
<keyword evidence="8" id="KW-0732">Signal</keyword>
<dbReference type="GO" id="GO:0046872">
    <property type="term" value="F:metal ion binding"/>
    <property type="evidence" value="ECO:0007669"/>
    <property type="project" value="UniProtKB-KW"/>
</dbReference>
<comment type="similarity">
    <text evidence="2">Belongs to the peptidase M35 family.</text>
</comment>
<keyword evidence="6" id="KW-0862">Zinc</keyword>
<evidence type="ECO:0000256" key="3">
    <source>
        <dbReference type="ARBA" id="ARBA00022670"/>
    </source>
</evidence>
<dbReference type="Proteomes" id="UP000305067">
    <property type="component" value="Unassembled WGS sequence"/>
</dbReference>
<dbReference type="InterPro" id="IPR024079">
    <property type="entry name" value="MetalloPept_cat_dom_sf"/>
</dbReference>
<dbReference type="STRING" id="1884261.A0A5C3Q8G4"/>
<dbReference type="EMBL" id="ML178848">
    <property type="protein sequence ID" value="TFK97349.1"/>
    <property type="molecule type" value="Genomic_DNA"/>
</dbReference>
<feature type="domain" description="Lysine-specific metallo-endopeptidase" evidence="9">
    <location>
        <begin position="208"/>
        <end position="345"/>
    </location>
</feature>
<evidence type="ECO:0000256" key="2">
    <source>
        <dbReference type="ARBA" id="ARBA00010279"/>
    </source>
</evidence>
<dbReference type="OrthoDB" id="412874at2759"/>
<keyword evidence="4" id="KW-0479">Metal-binding</keyword>
<evidence type="ECO:0000256" key="1">
    <source>
        <dbReference type="ARBA" id="ARBA00001947"/>
    </source>
</evidence>
<dbReference type="Gene3D" id="3.40.390.10">
    <property type="entry name" value="Collagenase (Catalytic Domain)"/>
    <property type="match status" value="1"/>
</dbReference>
<dbReference type="InterPro" id="IPR029463">
    <property type="entry name" value="Lys_MEP"/>
</dbReference>
<dbReference type="Pfam" id="PF14521">
    <property type="entry name" value="Aspzincin_M35"/>
    <property type="match status" value="1"/>
</dbReference>
<keyword evidence="3" id="KW-0645">Protease</keyword>
<dbReference type="GO" id="GO:0006508">
    <property type="term" value="P:proteolysis"/>
    <property type="evidence" value="ECO:0007669"/>
    <property type="project" value="UniProtKB-KW"/>
</dbReference>
<keyword evidence="7" id="KW-0482">Metalloprotease</keyword>
<evidence type="ECO:0000259" key="9">
    <source>
        <dbReference type="Pfam" id="PF14521"/>
    </source>
</evidence>
<organism evidence="10 11">
    <name type="scientific">Pterulicium gracile</name>
    <dbReference type="NCBI Taxonomy" id="1884261"/>
    <lineage>
        <taxon>Eukaryota</taxon>
        <taxon>Fungi</taxon>
        <taxon>Dikarya</taxon>
        <taxon>Basidiomycota</taxon>
        <taxon>Agaricomycotina</taxon>
        <taxon>Agaricomycetes</taxon>
        <taxon>Agaricomycetidae</taxon>
        <taxon>Agaricales</taxon>
        <taxon>Pleurotineae</taxon>
        <taxon>Pterulaceae</taxon>
        <taxon>Pterulicium</taxon>
    </lineage>
</organism>
<gene>
    <name evidence="10" type="ORF">BDV98DRAFT_632611</name>
</gene>
<feature type="signal peptide" evidence="8">
    <location>
        <begin position="1"/>
        <end position="16"/>
    </location>
</feature>
<evidence type="ECO:0000256" key="6">
    <source>
        <dbReference type="ARBA" id="ARBA00022833"/>
    </source>
</evidence>
<evidence type="ECO:0000256" key="8">
    <source>
        <dbReference type="SAM" id="SignalP"/>
    </source>
</evidence>
<protein>
    <recommendedName>
        <fullName evidence="9">Lysine-specific metallo-endopeptidase domain-containing protein</fullName>
    </recommendedName>
</protein>
<dbReference type="PANTHER" id="PTHR37016:SF3">
    <property type="entry name" value="NEUTRAL PROTEASE 2-RELATED"/>
    <property type="match status" value="1"/>
</dbReference>
<keyword evidence="11" id="KW-1185">Reference proteome</keyword>
<sequence>MFRASVLLSLATLALGLATGDLQVSIKAASSSVSSIDDIVLIATVTNPTGADIRVIKTANILDSNPTESFSVTKGDKIVDFTGIILSPDFERDGNFITIPAGESISVNHNVAALYNFEEHGTGSFTFTPWTIFQTEFNGDPLTIDVDPITVEIVNDVANRELFPSDSEMGAFTSTPSCNDSKKLGIIRNGLTAARALAGGAAADIRNRPNSAAWTKFFGGNISRDDVWWRFDLIAGDLASSGNRKIFCNQDPANLCGSATAYTRLVRSGGNIISSDIYMCSGFFTYTPTSKVCTTLIENFYGSLDGVVLHELSHATVGTTDHAYGCGAVQKLSTAQKFSNADNYECMSLAVHRTFKCGL</sequence>
<feature type="chain" id="PRO_5023097223" description="Lysine-specific metallo-endopeptidase domain-containing protein" evidence="8">
    <location>
        <begin position="17"/>
        <end position="359"/>
    </location>
</feature>
<dbReference type="CDD" id="cd11008">
    <property type="entry name" value="M35_deuterolysin_like"/>
    <property type="match status" value="1"/>
</dbReference>
<evidence type="ECO:0000313" key="11">
    <source>
        <dbReference type="Proteomes" id="UP000305067"/>
    </source>
</evidence>
<dbReference type="AlphaFoldDB" id="A0A5C3Q8G4"/>
<dbReference type="GO" id="GO:0004222">
    <property type="term" value="F:metalloendopeptidase activity"/>
    <property type="evidence" value="ECO:0007669"/>
    <property type="project" value="InterPro"/>
</dbReference>
<reference evidence="10 11" key="1">
    <citation type="journal article" date="2019" name="Nat. Ecol. Evol.">
        <title>Megaphylogeny resolves global patterns of mushroom evolution.</title>
        <authorList>
            <person name="Varga T."/>
            <person name="Krizsan K."/>
            <person name="Foldi C."/>
            <person name="Dima B."/>
            <person name="Sanchez-Garcia M."/>
            <person name="Sanchez-Ramirez S."/>
            <person name="Szollosi G.J."/>
            <person name="Szarkandi J.G."/>
            <person name="Papp V."/>
            <person name="Albert L."/>
            <person name="Andreopoulos W."/>
            <person name="Angelini C."/>
            <person name="Antonin V."/>
            <person name="Barry K.W."/>
            <person name="Bougher N.L."/>
            <person name="Buchanan P."/>
            <person name="Buyck B."/>
            <person name="Bense V."/>
            <person name="Catcheside P."/>
            <person name="Chovatia M."/>
            <person name="Cooper J."/>
            <person name="Damon W."/>
            <person name="Desjardin D."/>
            <person name="Finy P."/>
            <person name="Geml J."/>
            <person name="Haridas S."/>
            <person name="Hughes K."/>
            <person name="Justo A."/>
            <person name="Karasinski D."/>
            <person name="Kautmanova I."/>
            <person name="Kiss B."/>
            <person name="Kocsube S."/>
            <person name="Kotiranta H."/>
            <person name="LaButti K.M."/>
            <person name="Lechner B.E."/>
            <person name="Liimatainen K."/>
            <person name="Lipzen A."/>
            <person name="Lukacs Z."/>
            <person name="Mihaltcheva S."/>
            <person name="Morgado L.N."/>
            <person name="Niskanen T."/>
            <person name="Noordeloos M.E."/>
            <person name="Ohm R.A."/>
            <person name="Ortiz-Santana B."/>
            <person name="Ovrebo C."/>
            <person name="Racz N."/>
            <person name="Riley R."/>
            <person name="Savchenko A."/>
            <person name="Shiryaev A."/>
            <person name="Soop K."/>
            <person name="Spirin V."/>
            <person name="Szebenyi C."/>
            <person name="Tomsovsky M."/>
            <person name="Tulloss R.E."/>
            <person name="Uehling J."/>
            <person name="Grigoriev I.V."/>
            <person name="Vagvolgyi C."/>
            <person name="Papp T."/>
            <person name="Martin F.M."/>
            <person name="Miettinen O."/>
            <person name="Hibbett D.S."/>
            <person name="Nagy L.G."/>
        </authorList>
    </citation>
    <scope>NUCLEOTIDE SEQUENCE [LARGE SCALE GENOMIC DNA]</scope>
    <source>
        <strain evidence="10 11">CBS 309.79</strain>
    </source>
</reference>
<proteinExistence type="inferred from homology"/>